<proteinExistence type="predicted"/>
<protein>
    <submittedName>
        <fullName evidence="1">Uncharacterized protein</fullName>
    </submittedName>
</protein>
<dbReference type="Pfam" id="PF21813">
    <property type="entry name" value="DUF6882"/>
    <property type="match status" value="1"/>
</dbReference>
<evidence type="ECO:0000313" key="1">
    <source>
        <dbReference type="EMBL" id="NKY60053.1"/>
    </source>
</evidence>
<keyword evidence="2" id="KW-1185">Reference proteome</keyword>
<name>A0A846YMM2_9NOCA</name>
<dbReference type="RefSeq" id="WP_062979760.1">
    <property type="nucleotide sequence ID" value="NZ_JAAXOT010000019.1"/>
</dbReference>
<sequence>MRPTPAFVNLLDDAAFLSLEHQLHLADVLGEHSWQVNLQTRVFTFDTEHGSIECTDFHFLGTAAPGPGSWLWSWANRSGFPESVATLAASVRDFGVEHEIAELSAPELPFDSLPFDEPESYQVAAVLTEAAKAVTGRWTGYQGPAGDDGTRAAFLVEHPDFQLPPAEGARIMRTLTEGLSGLALYDQRRALNSYLSLRGLNPAFSSDESQLIVDSPVLAGTIGFDEHSVAASLELTVPGSR</sequence>
<dbReference type="EMBL" id="JAAXOT010000019">
    <property type="protein sequence ID" value="NKY60053.1"/>
    <property type="molecule type" value="Genomic_DNA"/>
</dbReference>
<dbReference type="InterPro" id="IPR049249">
    <property type="entry name" value="DUF6882"/>
</dbReference>
<reference evidence="1 2" key="1">
    <citation type="submission" date="2020-04" db="EMBL/GenBank/DDBJ databases">
        <title>MicrobeNet Type strains.</title>
        <authorList>
            <person name="Nicholson A.C."/>
        </authorList>
    </citation>
    <scope>NUCLEOTIDE SEQUENCE [LARGE SCALE GENOMIC DNA]</scope>
    <source>
        <strain evidence="1 2">JCM 3332</strain>
    </source>
</reference>
<comment type="caution">
    <text evidence="1">The sequence shown here is derived from an EMBL/GenBank/DDBJ whole genome shotgun (WGS) entry which is preliminary data.</text>
</comment>
<accession>A0A846YMM2</accession>
<gene>
    <name evidence="1" type="ORF">HGA15_28700</name>
</gene>
<evidence type="ECO:0000313" key="2">
    <source>
        <dbReference type="Proteomes" id="UP000570678"/>
    </source>
</evidence>
<dbReference type="Proteomes" id="UP000570678">
    <property type="component" value="Unassembled WGS sequence"/>
</dbReference>
<organism evidence="1 2">
    <name type="scientific">Nocardia flavorosea</name>
    <dbReference type="NCBI Taxonomy" id="53429"/>
    <lineage>
        <taxon>Bacteria</taxon>
        <taxon>Bacillati</taxon>
        <taxon>Actinomycetota</taxon>
        <taxon>Actinomycetes</taxon>
        <taxon>Mycobacteriales</taxon>
        <taxon>Nocardiaceae</taxon>
        <taxon>Nocardia</taxon>
    </lineage>
</organism>
<dbReference type="AlphaFoldDB" id="A0A846YMM2"/>